<accession>A0A1I6DFI0</accession>
<reference evidence="2" key="1">
    <citation type="submission" date="2016-10" db="EMBL/GenBank/DDBJ databases">
        <authorList>
            <person name="Varghese N."/>
            <person name="Submissions S."/>
        </authorList>
    </citation>
    <scope>NUCLEOTIDE SEQUENCE [LARGE SCALE GENOMIC DNA]</scope>
    <source>
        <strain evidence="2">DSM 3669</strain>
    </source>
</reference>
<dbReference type="RefSeq" id="WP_092482834.1">
    <property type="nucleotide sequence ID" value="NZ_FOYM01000010.1"/>
</dbReference>
<dbReference type="OrthoDB" id="1808615at2"/>
<dbReference type="EMBL" id="FOYM01000010">
    <property type="protein sequence ID" value="SFR04205.1"/>
    <property type="molecule type" value="Genomic_DNA"/>
</dbReference>
<dbReference type="Proteomes" id="UP000199584">
    <property type="component" value="Unassembled WGS sequence"/>
</dbReference>
<proteinExistence type="predicted"/>
<sequence>MQIINTDKLSKKYRTNVPSLIRAWKKGVSDLEISYRTGVDLITLNRIKSDIELAHRRARLERKRGVSADVQLHTKRHILLRPLM</sequence>
<dbReference type="STRING" id="39060.SAMN05660706_11015"/>
<gene>
    <name evidence="1" type="ORF">SAMN05660706_11015</name>
</gene>
<keyword evidence="2" id="KW-1185">Reference proteome</keyword>
<organism evidence="1 2">
    <name type="scientific">Desulfoscipio geothermicus DSM 3669</name>
    <dbReference type="NCBI Taxonomy" id="1121426"/>
    <lineage>
        <taxon>Bacteria</taxon>
        <taxon>Bacillati</taxon>
        <taxon>Bacillota</taxon>
        <taxon>Clostridia</taxon>
        <taxon>Eubacteriales</taxon>
        <taxon>Desulfallaceae</taxon>
        <taxon>Desulfoscipio</taxon>
    </lineage>
</organism>
<protein>
    <submittedName>
        <fullName evidence="1">Uncharacterized protein</fullName>
    </submittedName>
</protein>
<name>A0A1I6DFI0_9FIRM</name>
<evidence type="ECO:0000313" key="1">
    <source>
        <dbReference type="EMBL" id="SFR04205.1"/>
    </source>
</evidence>
<dbReference type="AlphaFoldDB" id="A0A1I6DFI0"/>
<evidence type="ECO:0000313" key="2">
    <source>
        <dbReference type="Proteomes" id="UP000199584"/>
    </source>
</evidence>